<sequence>MSRPNKSYPRSSKQSSTLPRFLTPPSARFKSLEHASPFLVSLVRYIEEGNTLDEAALHKAEIVLDKLLPHFQNVTYVGGMFTRLVPSGKDSPDGFFAAFLTLLTSGYTSIVHLSLQLLRDILYSITVDKTFSLVCSGFFVRLTPTIPWIIDNMTAESHHHLFSVIVSSMLGQRHYIVDYIPTHSFDSIQQILYEQVLQPAGSYLSWCCENRHALAMASPKSFKVAGLLLMLLQLGLESSAFDCKHMFPSHRQQWKDIQQKLDDEGLADELDAICFWETRSYLNGLAIRQKHSLLMNYLAANVPRH</sequence>
<keyword evidence="3" id="KW-1185">Reference proteome</keyword>
<name>A0ABQ9Y8V9_9EUKA</name>
<reference evidence="2 3" key="1">
    <citation type="journal article" date="2022" name="bioRxiv">
        <title>Genomics of Preaxostyla Flagellates Illuminates Evolutionary Transitions and the Path Towards Mitochondrial Loss.</title>
        <authorList>
            <person name="Novak L.V.F."/>
            <person name="Treitli S.C."/>
            <person name="Pyrih J."/>
            <person name="Halakuc P."/>
            <person name="Pipaliya S.V."/>
            <person name="Vacek V."/>
            <person name="Brzon O."/>
            <person name="Soukal P."/>
            <person name="Eme L."/>
            <person name="Dacks J.B."/>
            <person name="Karnkowska A."/>
            <person name="Elias M."/>
            <person name="Hampl V."/>
        </authorList>
    </citation>
    <scope>NUCLEOTIDE SEQUENCE [LARGE SCALE GENOMIC DNA]</scope>
    <source>
        <strain evidence="2">NAU3</strain>
        <tissue evidence="2">Gut</tissue>
    </source>
</reference>
<evidence type="ECO:0000313" key="2">
    <source>
        <dbReference type="EMBL" id="KAK2960206.1"/>
    </source>
</evidence>
<dbReference type="Proteomes" id="UP001281761">
    <property type="component" value="Unassembled WGS sequence"/>
</dbReference>
<comment type="caution">
    <text evidence="2">The sequence shown here is derived from an EMBL/GenBank/DDBJ whole genome shotgun (WGS) entry which is preliminary data.</text>
</comment>
<dbReference type="EMBL" id="JARBJD010000024">
    <property type="protein sequence ID" value="KAK2960206.1"/>
    <property type="molecule type" value="Genomic_DNA"/>
</dbReference>
<evidence type="ECO:0000313" key="3">
    <source>
        <dbReference type="Proteomes" id="UP001281761"/>
    </source>
</evidence>
<proteinExistence type="predicted"/>
<protein>
    <submittedName>
        <fullName evidence="2">Uncharacterized protein</fullName>
    </submittedName>
</protein>
<feature type="compositionally biased region" description="Polar residues" evidence="1">
    <location>
        <begin position="1"/>
        <end position="18"/>
    </location>
</feature>
<evidence type="ECO:0000256" key="1">
    <source>
        <dbReference type="SAM" id="MobiDB-lite"/>
    </source>
</evidence>
<gene>
    <name evidence="2" type="ORF">BLNAU_4759</name>
</gene>
<accession>A0ABQ9Y8V9</accession>
<organism evidence="2 3">
    <name type="scientific">Blattamonas nauphoetae</name>
    <dbReference type="NCBI Taxonomy" id="2049346"/>
    <lineage>
        <taxon>Eukaryota</taxon>
        <taxon>Metamonada</taxon>
        <taxon>Preaxostyla</taxon>
        <taxon>Oxymonadida</taxon>
        <taxon>Blattamonas</taxon>
    </lineage>
</organism>
<feature type="region of interest" description="Disordered" evidence="1">
    <location>
        <begin position="1"/>
        <end position="21"/>
    </location>
</feature>